<dbReference type="EMBL" id="CP010978">
    <property type="protein sequence ID" value="AJQ26904.1"/>
    <property type="molecule type" value="Genomic_DNA"/>
</dbReference>
<evidence type="ECO:0000313" key="2">
    <source>
        <dbReference type="Proteomes" id="UP000005361"/>
    </source>
</evidence>
<dbReference type="Proteomes" id="UP000005361">
    <property type="component" value="Chromosome"/>
</dbReference>
<dbReference type="STRING" id="1192197.JBW_01554"/>
<sequence>MIENLGQHWEVIKGGVLLALVIMGMRIASRL</sequence>
<dbReference type="HOGENOM" id="CLU_3397833_0_0_9"/>
<evidence type="ECO:0000313" key="1">
    <source>
        <dbReference type="EMBL" id="AJQ26904.1"/>
    </source>
</evidence>
<reference evidence="1 2" key="1">
    <citation type="journal article" date="2015" name="Genome Announc.">
        <title>Complete Genome Sequence of Pelosinus fermentans JBW45, a Member of a Remarkably Competitive Group of Negativicutes in the Firmicutes Phylum.</title>
        <authorList>
            <person name="De Leon K.B."/>
            <person name="Utturkar S.M."/>
            <person name="Camilleri L.B."/>
            <person name="Elias D.A."/>
            <person name="Arkin A.P."/>
            <person name="Fields M.W."/>
            <person name="Brown S.D."/>
            <person name="Wall J.D."/>
        </authorList>
    </citation>
    <scope>NUCLEOTIDE SEQUENCE [LARGE SCALE GENOMIC DNA]</scope>
    <source>
        <strain evidence="1 2">JBW45</strain>
    </source>
</reference>
<organism evidence="1 2">
    <name type="scientific">Pelosinus fermentans JBW45</name>
    <dbReference type="NCBI Taxonomy" id="1192197"/>
    <lineage>
        <taxon>Bacteria</taxon>
        <taxon>Bacillati</taxon>
        <taxon>Bacillota</taxon>
        <taxon>Negativicutes</taxon>
        <taxon>Selenomonadales</taxon>
        <taxon>Sporomusaceae</taxon>
        <taxon>Pelosinus</taxon>
    </lineage>
</organism>
<dbReference type="AlphaFoldDB" id="I8TUL3"/>
<dbReference type="KEGG" id="pft:JBW_01554"/>
<proteinExistence type="predicted"/>
<name>I8TUL3_9FIRM</name>
<reference evidence="2" key="2">
    <citation type="submission" date="2015-02" db="EMBL/GenBank/DDBJ databases">
        <title>Complete Genome Sequence of Pelosinus fermentans JBW45.</title>
        <authorList>
            <person name="De Leon K.B."/>
            <person name="Utturkar S.M."/>
            <person name="Camilleri L.B."/>
            <person name="Arkin A.P."/>
            <person name="Fields M.W."/>
            <person name="Brown S.D."/>
            <person name="Wall J.D."/>
        </authorList>
    </citation>
    <scope>NUCLEOTIDE SEQUENCE [LARGE SCALE GENOMIC DNA]</scope>
    <source>
        <strain evidence="2">JBW45</strain>
    </source>
</reference>
<protein>
    <submittedName>
        <fullName evidence="1">Uncharacterized protein</fullName>
    </submittedName>
</protein>
<accession>I8TUL3</accession>
<gene>
    <name evidence="1" type="ORF">JBW_01554</name>
</gene>